<evidence type="ECO:0000313" key="2">
    <source>
        <dbReference type="EMBL" id="RRD31753.1"/>
    </source>
</evidence>
<dbReference type="RefSeq" id="WP_124775980.1">
    <property type="nucleotide sequence ID" value="NZ_RQZA01000002.1"/>
</dbReference>
<keyword evidence="1" id="KW-0812">Transmembrane</keyword>
<reference evidence="2 3" key="1">
    <citation type="submission" date="2018-11" db="EMBL/GenBank/DDBJ databases">
        <title>Genomes From Bacteria Associated with the Canine Oral Cavity: a Test Case for Automated Genome-Based Taxonomic Assignment.</title>
        <authorList>
            <person name="Coil D.A."/>
            <person name="Jospin G."/>
            <person name="Darling A.E."/>
            <person name="Wallis C."/>
            <person name="Davis I.J."/>
            <person name="Harris S."/>
            <person name="Eisen J.A."/>
            <person name="Holcombe L.J."/>
            <person name="O'Flynn C."/>
        </authorList>
    </citation>
    <scope>NUCLEOTIDE SEQUENCE [LARGE SCALE GENOMIC DNA]</scope>
    <source>
        <strain evidence="2 3">OH4621_COT-116</strain>
    </source>
</reference>
<keyword evidence="3" id="KW-1185">Reference proteome</keyword>
<name>A0A3P1VH96_9STRE</name>
<sequence length="189" mass="21633">MPFTYKNQASLYHPIIIISIFPIAFGLCGFVLFRILHSFMNLTTGSGISPIFTLPWLSSIILGTTVLFSALSFRKRTFINGNADGLTIYKGWKSYHFPWNTIQSITYQKKMERTLFRYMDCLDKAYYEYLLIDSDGQGSISLEITYIEGGTDNLLQVLGSQFKNIKIEDKTQELDKTSFPNYDTKPPIS</sequence>
<evidence type="ECO:0000256" key="1">
    <source>
        <dbReference type="SAM" id="Phobius"/>
    </source>
</evidence>
<keyword evidence="1" id="KW-0472">Membrane</keyword>
<organism evidence="2 3">
    <name type="scientific">Streptococcus minor</name>
    <dbReference type="NCBI Taxonomy" id="229549"/>
    <lineage>
        <taxon>Bacteria</taxon>
        <taxon>Bacillati</taxon>
        <taxon>Bacillota</taxon>
        <taxon>Bacilli</taxon>
        <taxon>Lactobacillales</taxon>
        <taxon>Streptococcaceae</taxon>
        <taxon>Streptococcus</taxon>
    </lineage>
</organism>
<feature type="transmembrane region" description="Helical" evidence="1">
    <location>
        <begin position="12"/>
        <end position="36"/>
    </location>
</feature>
<accession>A0A3P1VH96</accession>
<gene>
    <name evidence="2" type="ORF">EII38_03090</name>
</gene>
<feature type="transmembrane region" description="Helical" evidence="1">
    <location>
        <begin position="56"/>
        <end position="73"/>
    </location>
</feature>
<proteinExistence type="predicted"/>
<dbReference type="AlphaFoldDB" id="A0A3P1VH96"/>
<protein>
    <submittedName>
        <fullName evidence="2">Uncharacterized protein</fullName>
    </submittedName>
</protein>
<dbReference type="EMBL" id="RQZA01000002">
    <property type="protein sequence ID" value="RRD31753.1"/>
    <property type="molecule type" value="Genomic_DNA"/>
</dbReference>
<keyword evidence="1" id="KW-1133">Transmembrane helix</keyword>
<comment type="caution">
    <text evidence="2">The sequence shown here is derived from an EMBL/GenBank/DDBJ whole genome shotgun (WGS) entry which is preliminary data.</text>
</comment>
<dbReference type="Proteomes" id="UP000281771">
    <property type="component" value="Unassembled WGS sequence"/>
</dbReference>
<evidence type="ECO:0000313" key="3">
    <source>
        <dbReference type="Proteomes" id="UP000281771"/>
    </source>
</evidence>